<dbReference type="EMBL" id="KK365206">
    <property type="protein sequence ID" value="KCZ80077.1"/>
    <property type="molecule type" value="Genomic_DNA"/>
</dbReference>
<dbReference type="OrthoDB" id="10362939at2759"/>
<feature type="chain" id="PRO_5001576755" evidence="1">
    <location>
        <begin position="17"/>
        <end position="120"/>
    </location>
</feature>
<dbReference type="HOGENOM" id="CLU_2049105_0_0_1"/>
<organism evidence="2 3">
    <name type="scientific">Anncaliia algerae PRA339</name>
    <dbReference type="NCBI Taxonomy" id="1288291"/>
    <lineage>
        <taxon>Eukaryota</taxon>
        <taxon>Fungi</taxon>
        <taxon>Fungi incertae sedis</taxon>
        <taxon>Microsporidia</taxon>
        <taxon>Tubulinosematoidea</taxon>
        <taxon>Tubulinosematidae</taxon>
        <taxon>Anncaliia</taxon>
    </lineage>
</organism>
<reference evidence="2 3" key="2">
    <citation type="submission" date="2014-03" db="EMBL/GenBank/DDBJ databases">
        <title>The Genome Sequence of Anncaliia algerae insect isolate PRA339.</title>
        <authorList>
            <consortium name="The Broad Institute Genome Sequencing Platform"/>
            <consortium name="The Broad Institute Genome Sequencing Center for Infectious Disease"/>
            <person name="Cuomo C."/>
            <person name="Becnel J."/>
            <person name="Sanscrainte N."/>
            <person name="Walker B."/>
            <person name="Young S.K."/>
            <person name="Zeng Q."/>
            <person name="Gargeya S."/>
            <person name="Fitzgerald M."/>
            <person name="Haas B."/>
            <person name="Abouelleil A."/>
            <person name="Alvarado L."/>
            <person name="Arachchi H.M."/>
            <person name="Berlin A.M."/>
            <person name="Chapman S.B."/>
            <person name="Dewar J."/>
            <person name="Goldberg J."/>
            <person name="Griggs A."/>
            <person name="Gujja S."/>
            <person name="Hansen M."/>
            <person name="Howarth C."/>
            <person name="Imamovic A."/>
            <person name="Larimer J."/>
            <person name="McCowan C."/>
            <person name="Murphy C."/>
            <person name="Neiman D."/>
            <person name="Pearson M."/>
            <person name="Priest M."/>
            <person name="Roberts A."/>
            <person name="Saif S."/>
            <person name="Shea T."/>
            <person name="Sisk P."/>
            <person name="Sykes S."/>
            <person name="Wortman J."/>
            <person name="Nusbaum C."/>
            <person name="Birren B."/>
        </authorList>
    </citation>
    <scope>NUCLEOTIDE SEQUENCE [LARGE SCALE GENOMIC DNA]</scope>
    <source>
        <strain evidence="2 3">PRA339</strain>
    </source>
</reference>
<protein>
    <submittedName>
        <fullName evidence="2">Uncharacterized protein</fullName>
    </submittedName>
</protein>
<dbReference type="VEuPathDB" id="MicrosporidiaDB:H312_02533"/>
<proteinExistence type="predicted"/>
<keyword evidence="3" id="KW-1185">Reference proteome</keyword>
<evidence type="ECO:0000313" key="2">
    <source>
        <dbReference type="EMBL" id="KCZ80077.1"/>
    </source>
</evidence>
<accession>A0A059EZ15</accession>
<name>A0A059EZ15_9MICR</name>
<feature type="signal peptide" evidence="1">
    <location>
        <begin position="1"/>
        <end position="16"/>
    </location>
</feature>
<sequence length="120" mass="14514">MHFITIIYIIISKASIVSDEFSPYNQKYNPPYNPNYNHNIYKPNHKFTCNKNIYPCLDEFKETNYNVENCINSTKEIIHEYKNNRPVMLKIVDFINEFIVDKVYHFILCIIKNWLQKENN</sequence>
<reference evidence="3" key="1">
    <citation type="submission" date="2013-02" db="EMBL/GenBank/DDBJ databases">
        <authorList>
            <consortium name="The Broad Institute Genome Sequencing Platform"/>
            <person name="Cuomo C."/>
            <person name="Becnel J."/>
            <person name="Sanscrainte N."/>
            <person name="Walker B."/>
            <person name="Young S.K."/>
            <person name="Zeng Q."/>
            <person name="Gargeya S."/>
            <person name="Fitzgerald M."/>
            <person name="Haas B."/>
            <person name="Abouelleil A."/>
            <person name="Alvarado L."/>
            <person name="Arachchi H.M."/>
            <person name="Berlin A.M."/>
            <person name="Chapman S.B."/>
            <person name="Dewar J."/>
            <person name="Goldberg J."/>
            <person name="Griggs A."/>
            <person name="Gujja S."/>
            <person name="Hansen M."/>
            <person name="Howarth C."/>
            <person name="Imamovic A."/>
            <person name="Larimer J."/>
            <person name="McCowan C."/>
            <person name="Murphy C."/>
            <person name="Neiman D."/>
            <person name="Pearson M."/>
            <person name="Priest M."/>
            <person name="Roberts A."/>
            <person name="Saif S."/>
            <person name="Shea T."/>
            <person name="Sisk P."/>
            <person name="Sykes S."/>
            <person name="Wortman J."/>
            <person name="Nusbaum C."/>
            <person name="Birren B."/>
        </authorList>
    </citation>
    <scope>NUCLEOTIDE SEQUENCE [LARGE SCALE GENOMIC DNA]</scope>
    <source>
        <strain evidence="3">PRA339</strain>
    </source>
</reference>
<evidence type="ECO:0000256" key="1">
    <source>
        <dbReference type="SAM" id="SignalP"/>
    </source>
</evidence>
<gene>
    <name evidence="2" type="ORF">H312_02533</name>
</gene>
<keyword evidence="1" id="KW-0732">Signal</keyword>
<dbReference type="Proteomes" id="UP000030655">
    <property type="component" value="Unassembled WGS sequence"/>
</dbReference>
<dbReference type="AlphaFoldDB" id="A0A059EZ15"/>
<evidence type="ECO:0000313" key="3">
    <source>
        <dbReference type="Proteomes" id="UP000030655"/>
    </source>
</evidence>